<evidence type="ECO:0000256" key="9">
    <source>
        <dbReference type="SAM" id="MobiDB-lite"/>
    </source>
</evidence>
<reference evidence="11 12" key="1">
    <citation type="submission" date="2014-06" db="EMBL/GenBank/DDBJ databases">
        <authorList>
            <person name="Swart Estienne"/>
        </authorList>
    </citation>
    <scope>NUCLEOTIDE SEQUENCE [LARGE SCALE GENOMIC DNA]</scope>
    <source>
        <strain evidence="11 12">130c</strain>
    </source>
</reference>
<dbReference type="PROSITE" id="PS00107">
    <property type="entry name" value="PROTEIN_KINASE_ATP"/>
    <property type="match status" value="1"/>
</dbReference>
<accession>A0A078B4Z4</accession>
<sequence>MVDISTKRKFYQQTHNQSLIQNLQTQTAVSDESYHEMPLKPNQNSELNSQRMMLPRKSSEQVLKTINNIKISVNSTAQQQHECLSASKDFGSLIVLSEGSEQNYRHQQKYLEINQYSIVGSQSGAYNSNMKSSSEQNQQLMSPISQNSLSNSSLKPGNDVLNIYSQQQKDQRSSINSYNKRVVELHLNQQNQNKDSQNKVATSTMKSQSIKHLSLDISELPGGSNPSQDIIQKSNEIKQDIMSQRQAIQNNNPLQQSQNSAFQSNEKIRTQVRIVPISTNISPKNQNAFGSPRYSINSVNNTITKSKMMIRKQQTANAISNSNNKSGLNQNMSKNENINITVDPSNMIQVNHSQNIQAFKHTSPQFSKFLNTQKNQSASQKKNHQDAIKANSKLIRNINCDTNQLRVCESHRDLHSGAQSANNKNKGFLDPQIMESSKENPSKFYSPSQMSLNKALSRISSVGELQKVKQQIASQRKSIQTTKQSQSKVTGLSSMLTANIIMSKAAKKGPEEILQSKSLEKYKQITFDKSQQQLLEEEEDEENEYMTNQEKLWSSIEQNQDINLIEDLLRRSDVKVSQRNIFDDGWTALHYAVHEGNFQVVKLLIEQYKALIDARSSTNKTPFHLACIRGDEFIIRYLLDHSASPHVVDRDGCTPLHYLCETENHEMVKVLLPICGASKDVRNRFGKKPADLIQDREFKKVLRNFSTRRESLNQRQNQIANSNTTNNNVQNSQSQTKSQSRERSCSGNRNVVQIHRLNDDKEVQDCIQQLFKKFSNYHRKASKEKQNQQQPQLNQKVTRKEESKNASTNQSQRNIVMSPQNSSLNTSIKRQQVNPQNRLTLGTQQSQKQLALNVPTSQKSLAKTSSKQKIMFPSTTQQNLINKNISPTKNIQLQVPSKITTTSLNTSQSQRTIGYKPALQNYKSSGKPEQKRLTSIQSVTNLIQEKTKQLDQQRDLSVSKDDDYNCLSSDTKNRKNAQIKNYNKELRLITETRMEDQGSVSQRTGDSSIINNDLHSNSIVNRNHKLTTFSLNQFSDGQENVTIEEKQKPQEEKIGPWSFIAHQLLGTGSFGEVFLVEKISNNRFYAMKVLTKSKIMGHNLTRYAMTERNVMSIVNHPFIVKLNYAFQTQEKLFLILDYCPGGDLAEYLQLEKRFNEDKVRLYSSEILLGLEELHRKDIIFRDLKPDNVVLDAEGHAMLTDFGLSKEGVMKEGMAKSFCGSYAYLAPEMLKKVGHGKAVDWYLLGVIIYEMLCGIPPYYANNKEELFENIKNAALDIPQYVSPVAKDIILRLLNRNPKKRLGTIAGADEIKKHPFFKNIDWVKLYNRQYKAPEPYLRKRFENFLQMSPEMQTNSDVYEQLRKQALFKGPIDAAQHIPGWSFPKSNASSMYKGSNKTFVFDMNGFQNKLAGSELRTPSTKTFQHQQLLREKNQQKRIIIQLKISPLKQSIDCQCPTLIIDRSMTGLIQELSIITAEAQCKSPSRHNHFDRIQKLGIKISRRSNVYDFRKNTLSSSLLTTEKKDVINRVQESSQMNKKDDQGTKKYRPLSPIKETENANISSIPPASRSIMDPDNQILFLDNGSRIKKERMNSNKRLKKKIVYVYESDSDEENGLQQKKTYDKQLAYSLVENNDITKIDRPNFSQNQNISSKRVLSIDGYLQRNQQSNQAKAIALPYINKNNSSSLNSKPPLPSSQFRAFQHQSKQNLSQARQIRTGGFQKLPIISPQIIKY</sequence>
<keyword evidence="8" id="KW-0175">Coiled coil</keyword>
<evidence type="ECO:0000256" key="1">
    <source>
        <dbReference type="ARBA" id="ARBA00022527"/>
    </source>
</evidence>
<dbReference type="Gene3D" id="3.30.200.20">
    <property type="entry name" value="Phosphorylase Kinase, domain 1"/>
    <property type="match status" value="1"/>
</dbReference>
<dbReference type="Gene3D" id="1.25.40.20">
    <property type="entry name" value="Ankyrin repeat-containing domain"/>
    <property type="match status" value="1"/>
</dbReference>
<keyword evidence="5 7" id="KW-0067">ATP-binding</keyword>
<dbReference type="Pfam" id="PF13637">
    <property type="entry name" value="Ank_4"/>
    <property type="match status" value="1"/>
</dbReference>
<dbReference type="FunFam" id="1.10.510.10:FF:000210">
    <property type="entry name" value="Non-specific serine/threonine protein kinase"/>
    <property type="match status" value="1"/>
</dbReference>
<dbReference type="PROSITE" id="PS50088">
    <property type="entry name" value="ANK_REPEAT"/>
    <property type="match status" value="2"/>
</dbReference>
<dbReference type="InterPro" id="IPR036770">
    <property type="entry name" value="Ankyrin_rpt-contain_sf"/>
</dbReference>
<feature type="coiled-coil region" evidence="8">
    <location>
        <begin position="936"/>
        <end position="992"/>
    </location>
</feature>
<feature type="domain" description="Protein kinase" evidence="10">
    <location>
        <begin position="1059"/>
        <end position="1315"/>
    </location>
</feature>
<dbReference type="FunFam" id="3.30.200.20:FF:000042">
    <property type="entry name" value="Aurora kinase A"/>
    <property type="match status" value="1"/>
</dbReference>
<feature type="compositionally biased region" description="Polar residues" evidence="9">
    <location>
        <begin position="126"/>
        <end position="144"/>
    </location>
</feature>
<dbReference type="InParanoid" id="A0A078B4Z4"/>
<dbReference type="InterPro" id="IPR017441">
    <property type="entry name" value="Protein_kinase_ATP_BS"/>
</dbReference>
<dbReference type="OMA" id="HECLSAS"/>
<feature type="region of interest" description="Disordered" evidence="9">
    <location>
        <begin position="416"/>
        <end position="449"/>
    </location>
</feature>
<feature type="region of interest" description="Disordered" evidence="9">
    <location>
        <begin position="843"/>
        <end position="867"/>
    </location>
</feature>
<evidence type="ECO:0000256" key="4">
    <source>
        <dbReference type="ARBA" id="ARBA00022777"/>
    </source>
</evidence>
<dbReference type="Proteomes" id="UP000039865">
    <property type="component" value="Unassembled WGS sequence"/>
</dbReference>
<dbReference type="EMBL" id="CCKQ01017435">
    <property type="protein sequence ID" value="CDW89321.1"/>
    <property type="molecule type" value="Genomic_DNA"/>
</dbReference>
<feature type="repeat" description="ANK" evidence="6">
    <location>
        <begin position="584"/>
        <end position="606"/>
    </location>
</feature>
<feature type="compositionally biased region" description="Low complexity" evidence="9">
    <location>
        <begin position="188"/>
        <end position="199"/>
    </location>
</feature>
<dbReference type="SMART" id="SM00220">
    <property type="entry name" value="S_TKc"/>
    <property type="match status" value="1"/>
</dbReference>
<evidence type="ECO:0000256" key="6">
    <source>
        <dbReference type="PROSITE-ProRule" id="PRU00023"/>
    </source>
</evidence>
<evidence type="ECO:0000313" key="12">
    <source>
        <dbReference type="Proteomes" id="UP000039865"/>
    </source>
</evidence>
<feature type="compositionally biased region" description="Polar residues" evidence="9">
    <location>
        <begin position="805"/>
        <end position="831"/>
    </location>
</feature>
<dbReference type="Pfam" id="PF00069">
    <property type="entry name" value="Pkinase"/>
    <property type="match status" value="1"/>
</dbReference>
<feature type="region of interest" description="Disordered" evidence="9">
    <location>
        <begin position="709"/>
        <end position="749"/>
    </location>
</feature>
<evidence type="ECO:0000256" key="5">
    <source>
        <dbReference type="ARBA" id="ARBA00022840"/>
    </source>
</evidence>
<feature type="region of interest" description="Disordered" evidence="9">
    <location>
        <begin position="187"/>
        <end position="206"/>
    </location>
</feature>
<dbReference type="SUPFAM" id="SSF48403">
    <property type="entry name" value="Ankyrin repeat"/>
    <property type="match status" value="1"/>
</dbReference>
<keyword evidence="2" id="KW-0808">Transferase</keyword>
<dbReference type="Gene3D" id="1.10.510.10">
    <property type="entry name" value="Transferase(Phosphotransferase) domain 1"/>
    <property type="match status" value="1"/>
</dbReference>
<evidence type="ECO:0000256" key="8">
    <source>
        <dbReference type="SAM" id="Coils"/>
    </source>
</evidence>
<keyword evidence="12" id="KW-1185">Reference proteome</keyword>
<name>A0A078B4Z4_STYLE</name>
<keyword evidence="3 7" id="KW-0547">Nucleotide-binding</keyword>
<dbReference type="SUPFAM" id="SSF56112">
    <property type="entry name" value="Protein kinase-like (PK-like)"/>
    <property type="match status" value="1"/>
</dbReference>
<keyword evidence="6" id="KW-0040">ANK repeat</keyword>
<proteinExistence type="predicted"/>
<dbReference type="GO" id="GO:0004674">
    <property type="term" value="F:protein serine/threonine kinase activity"/>
    <property type="evidence" value="ECO:0007669"/>
    <property type="project" value="UniProtKB-KW"/>
</dbReference>
<dbReference type="GO" id="GO:0005524">
    <property type="term" value="F:ATP binding"/>
    <property type="evidence" value="ECO:0007669"/>
    <property type="project" value="UniProtKB-UniRule"/>
</dbReference>
<dbReference type="PROSITE" id="PS50297">
    <property type="entry name" value="ANK_REP_REGION"/>
    <property type="match status" value="2"/>
</dbReference>
<protein>
    <submittedName>
        <fullName evidence="11">Protein kinase domain containing protein</fullName>
    </submittedName>
</protein>
<dbReference type="SMART" id="SM00248">
    <property type="entry name" value="ANK"/>
    <property type="match status" value="3"/>
</dbReference>
<organism evidence="11 12">
    <name type="scientific">Stylonychia lemnae</name>
    <name type="common">Ciliate</name>
    <dbReference type="NCBI Taxonomy" id="5949"/>
    <lineage>
        <taxon>Eukaryota</taxon>
        <taxon>Sar</taxon>
        <taxon>Alveolata</taxon>
        <taxon>Ciliophora</taxon>
        <taxon>Intramacronucleata</taxon>
        <taxon>Spirotrichea</taxon>
        <taxon>Stichotrichia</taxon>
        <taxon>Sporadotrichida</taxon>
        <taxon>Oxytrichidae</taxon>
        <taxon>Stylonychinae</taxon>
        <taxon>Stylonychia</taxon>
    </lineage>
</organism>
<feature type="compositionally biased region" description="Low complexity" evidence="9">
    <location>
        <begin position="145"/>
        <end position="154"/>
    </location>
</feature>
<evidence type="ECO:0000256" key="3">
    <source>
        <dbReference type="ARBA" id="ARBA00022741"/>
    </source>
</evidence>
<dbReference type="InterPro" id="IPR011009">
    <property type="entry name" value="Kinase-like_dom_sf"/>
</dbReference>
<dbReference type="InterPro" id="IPR002110">
    <property type="entry name" value="Ankyrin_rpt"/>
</dbReference>
<dbReference type="PROSITE" id="PS50011">
    <property type="entry name" value="PROTEIN_KINASE_DOM"/>
    <property type="match status" value="1"/>
</dbReference>
<feature type="region of interest" description="Disordered" evidence="9">
    <location>
        <begin position="126"/>
        <end position="159"/>
    </location>
</feature>
<feature type="region of interest" description="Disordered" evidence="9">
    <location>
        <begin position="778"/>
        <end position="831"/>
    </location>
</feature>
<evidence type="ECO:0000256" key="7">
    <source>
        <dbReference type="PROSITE-ProRule" id="PRU10141"/>
    </source>
</evidence>
<feature type="compositionally biased region" description="Low complexity" evidence="9">
    <location>
        <begin position="716"/>
        <end position="738"/>
    </location>
</feature>
<dbReference type="Pfam" id="PF12796">
    <property type="entry name" value="Ank_2"/>
    <property type="match status" value="1"/>
</dbReference>
<evidence type="ECO:0000313" key="11">
    <source>
        <dbReference type="EMBL" id="CDW89321.1"/>
    </source>
</evidence>
<dbReference type="CDD" id="cd05123">
    <property type="entry name" value="STKc_AGC"/>
    <property type="match status" value="1"/>
</dbReference>
<evidence type="ECO:0000256" key="2">
    <source>
        <dbReference type="ARBA" id="ARBA00022679"/>
    </source>
</evidence>
<dbReference type="InterPro" id="IPR045270">
    <property type="entry name" value="STKc_AGC"/>
</dbReference>
<dbReference type="InterPro" id="IPR000719">
    <property type="entry name" value="Prot_kinase_dom"/>
</dbReference>
<feature type="binding site" evidence="7">
    <location>
        <position position="1088"/>
    </location>
    <ligand>
        <name>ATP</name>
        <dbReference type="ChEBI" id="CHEBI:30616"/>
    </ligand>
</feature>
<dbReference type="PANTHER" id="PTHR24351">
    <property type="entry name" value="RIBOSOMAL PROTEIN S6 KINASE"/>
    <property type="match status" value="1"/>
</dbReference>
<dbReference type="OrthoDB" id="1668230at2759"/>
<evidence type="ECO:0000259" key="10">
    <source>
        <dbReference type="PROSITE" id="PS50011"/>
    </source>
</evidence>
<feature type="repeat" description="ANK" evidence="6">
    <location>
        <begin position="618"/>
        <end position="650"/>
    </location>
</feature>
<keyword evidence="1" id="KW-0723">Serine/threonine-protein kinase</keyword>
<keyword evidence="4 11" id="KW-0418">Kinase</keyword>
<gene>
    <name evidence="11" type="primary">Contig18642.g19810</name>
    <name evidence="11" type="ORF">STYLEM_18453</name>
</gene>